<proteinExistence type="predicted"/>
<dbReference type="PANTHER" id="PTHR42080">
    <property type="entry name" value="SRR1 DOMAIN-CONTAINING PROTEIN"/>
    <property type="match status" value="1"/>
</dbReference>
<dbReference type="OrthoDB" id="5230585at2759"/>
<protein>
    <recommendedName>
        <fullName evidence="1">SRR1-like domain-containing protein</fullName>
    </recommendedName>
</protein>
<sequence length="297" mass="32938">MANQPPLTYFTKAHIEEASNALQNLGKTERKFTLKDDLGNAIQGQVSICESERDRPTLCYHSYQTRQLIACCVLSRGDAEHHTGHTCPVWIGNQPIWDRCKHTSSTDEQWALWKKEWEKSPMCRNIKDLANGKVKIPNVTKIICFGLGCPDLDDSGLRYGGSHQQHLAACTLRDVLSEILGADIKIYAQDPNYCAAGKQMLMNKFGITIVDDPAGWLLLDAETLVMTVCPSVCVRQIACDILKDSGGPAGLFGFKIVGDGVFPPQKTLKLAWTGPQRSKAFVKWGTSENWREKMGGP</sequence>
<evidence type="ECO:0000313" key="2">
    <source>
        <dbReference type="EMBL" id="KAF1997681.1"/>
    </source>
</evidence>
<dbReference type="AlphaFoldDB" id="A0A6A5WC14"/>
<feature type="domain" description="SRR1-like" evidence="1">
    <location>
        <begin position="133"/>
        <end position="243"/>
    </location>
</feature>
<evidence type="ECO:0000313" key="3">
    <source>
        <dbReference type="Proteomes" id="UP000799779"/>
    </source>
</evidence>
<reference evidence="2" key="1">
    <citation type="journal article" date="2020" name="Stud. Mycol.">
        <title>101 Dothideomycetes genomes: a test case for predicting lifestyles and emergence of pathogens.</title>
        <authorList>
            <person name="Haridas S."/>
            <person name="Albert R."/>
            <person name="Binder M."/>
            <person name="Bloem J."/>
            <person name="Labutti K."/>
            <person name="Salamov A."/>
            <person name="Andreopoulos B."/>
            <person name="Baker S."/>
            <person name="Barry K."/>
            <person name="Bills G."/>
            <person name="Bluhm B."/>
            <person name="Cannon C."/>
            <person name="Castanera R."/>
            <person name="Culley D."/>
            <person name="Daum C."/>
            <person name="Ezra D."/>
            <person name="Gonzalez J."/>
            <person name="Henrissat B."/>
            <person name="Kuo A."/>
            <person name="Liang C."/>
            <person name="Lipzen A."/>
            <person name="Lutzoni F."/>
            <person name="Magnuson J."/>
            <person name="Mondo S."/>
            <person name="Nolan M."/>
            <person name="Ohm R."/>
            <person name="Pangilinan J."/>
            <person name="Park H.-J."/>
            <person name="Ramirez L."/>
            <person name="Alfaro M."/>
            <person name="Sun H."/>
            <person name="Tritt A."/>
            <person name="Yoshinaga Y."/>
            <person name="Zwiers L.-H."/>
            <person name="Turgeon B."/>
            <person name="Goodwin S."/>
            <person name="Spatafora J."/>
            <person name="Crous P."/>
            <person name="Grigoriev I."/>
        </authorList>
    </citation>
    <scope>NUCLEOTIDE SEQUENCE</scope>
    <source>
        <strain evidence="2">CBS 123094</strain>
    </source>
</reference>
<organism evidence="2 3">
    <name type="scientific">Amniculicola lignicola CBS 123094</name>
    <dbReference type="NCBI Taxonomy" id="1392246"/>
    <lineage>
        <taxon>Eukaryota</taxon>
        <taxon>Fungi</taxon>
        <taxon>Dikarya</taxon>
        <taxon>Ascomycota</taxon>
        <taxon>Pezizomycotina</taxon>
        <taxon>Dothideomycetes</taxon>
        <taxon>Pleosporomycetidae</taxon>
        <taxon>Pleosporales</taxon>
        <taxon>Amniculicolaceae</taxon>
        <taxon>Amniculicola</taxon>
    </lineage>
</organism>
<evidence type="ECO:0000259" key="1">
    <source>
        <dbReference type="Pfam" id="PF07985"/>
    </source>
</evidence>
<name>A0A6A5WC14_9PLEO</name>
<keyword evidence="3" id="KW-1185">Reference proteome</keyword>
<dbReference type="Proteomes" id="UP000799779">
    <property type="component" value="Unassembled WGS sequence"/>
</dbReference>
<dbReference type="Pfam" id="PF07985">
    <property type="entry name" value="SRR1"/>
    <property type="match status" value="1"/>
</dbReference>
<accession>A0A6A5WC14</accession>
<dbReference type="PANTHER" id="PTHR42080:SF1">
    <property type="entry name" value="SRR1-LIKE DOMAIN-CONTAINING PROTEIN"/>
    <property type="match status" value="1"/>
</dbReference>
<gene>
    <name evidence="2" type="ORF">P154DRAFT_578599</name>
</gene>
<dbReference type="EMBL" id="ML977610">
    <property type="protein sequence ID" value="KAF1997681.1"/>
    <property type="molecule type" value="Genomic_DNA"/>
</dbReference>
<dbReference type="InterPro" id="IPR012942">
    <property type="entry name" value="SRR1-like"/>
</dbReference>